<reference evidence="3" key="1">
    <citation type="submission" date="2025-08" db="UniProtKB">
        <authorList>
            <consortium name="Ensembl"/>
        </authorList>
    </citation>
    <scope>IDENTIFICATION</scope>
</reference>
<keyword evidence="4" id="KW-1185">Reference proteome</keyword>
<dbReference type="SMART" id="SM00698">
    <property type="entry name" value="MORN"/>
    <property type="match status" value="2"/>
</dbReference>
<dbReference type="Pfam" id="PF02493">
    <property type="entry name" value="MORN"/>
    <property type="match status" value="2"/>
</dbReference>
<accession>A0A8C7XYD0</accession>
<keyword evidence="1" id="KW-0677">Repeat</keyword>
<dbReference type="PANTHER" id="PTHR15897">
    <property type="entry name" value="ANKYRIN REPEAT AND MYND DOMAIN PROTEIN 1"/>
    <property type="match status" value="1"/>
</dbReference>
<dbReference type="SUPFAM" id="SSF82185">
    <property type="entry name" value="Histone H3 K4-specific methyltransferase SET7/9 N-terminal domain"/>
    <property type="match status" value="1"/>
</dbReference>
<dbReference type="InterPro" id="IPR003409">
    <property type="entry name" value="MORN"/>
</dbReference>
<dbReference type="Ensembl" id="ENSOSIT00000020869.1">
    <property type="protein sequence ID" value="ENSOSIP00000019757.1"/>
    <property type="gene ID" value="ENSOSIG00000010616.1"/>
</dbReference>
<evidence type="ECO:0000256" key="2">
    <source>
        <dbReference type="SAM" id="MobiDB-lite"/>
    </source>
</evidence>
<organism evidence="3 4">
    <name type="scientific">Oryzias sinensis</name>
    <name type="common">Chinese medaka</name>
    <dbReference type="NCBI Taxonomy" id="183150"/>
    <lineage>
        <taxon>Eukaryota</taxon>
        <taxon>Metazoa</taxon>
        <taxon>Chordata</taxon>
        <taxon>Craniata</taxon>
        <taxon>Vertebrata</taxon>
        <taxon>Euteleostomi</taxon>
        <taxon>Actinopterygii</taxon>
        <taxon>Neopterygii</taxon>
        <taxon>Teleostei</taxon>
        <taxon>Neoteleostei</taxon>
        <taxon>Acanthomorphata</taxon>
        <taxon>Ovalentaria</taxon>
        <taxon>Atherinomorphae</taxon>
        <taxon>Beloniformes</taxon>
        <taxon>Adrianichthyidae</taxon>
        <taxon>Oryziinae</taxon>
        <taxon>Oryzias</taxon>
    </lineage>
</organism>
<protein>
    <submittedName>
        <fullName evidence="3">Ankyrin repeat and MYND domain containing 1</fullName>
    </submittedName>
</protein>
<proteinExistence type="predicted"/>
<dbReference type="GeneTree" id="ENSGT00460000041630"/>
<name>A0A8C7XYD0_9TELE</name>
<dbReference type="InterPro" id="IPR053064">
    <property type="entry name" value="Ankyrin-MYND_domain-protein"/>
</dbReference>
<dbReference type="Gene3D" id="2.20.110.10">
    <property type="entry name" value="Histone H3 K4-specific methyltransferase SET7/9 N-terminal domain"/>
    <property type="match status" value="1"/>
</dbReference>
<dbReference type="AlphaFoldDB" id="A0A8C7XYD0"/>
<sequence>MIGDKGGAQVDEERRPEVDVQEWSDESKYEGQFVNALKHGKGKYIWGNGECYEGFFYKDHRHGSGEYFWPSGHKFTGKFYLNRKEGYAVQAMHEYGRQDVGLWLGKHLFRFCTSVGKVFSLSDFPEYCFNIIWTKPNAILLICFLCQAVFHEDIFSNECFVFPPGIECYFADDDHLPLPPNQRRELNQHFFGELWDPKAHPYQSDYDRDLLASLSLEANMQAHTHKHRSVL</sequence>
<reference evidence="3" key="2">
    <citation type="submission" date="2025-09" db="UniProtKB">
        <authorList>
            <consortium name="Ensembl"/>
        </authorList>
    </citation>
    <scope>IDENTIFICATION</scope>
</reference>
<evidence type="ECO:0000256" key="1">
    <source>
        <dbReference type="ARBA" id="ARBA00022737"/>
    </source>
</evidence>
<evidence type="ECO:0000313" key="3">
    <source>
        <dbReference type="Ensembl" id="ENSOSIP00000019757.1"/>
    </source>
</evidence>
<dbReference type="PANTHER" id="PTHR15897:SF2">
    <property type="entry name" value="ANKYRIN REPEAT AND MYND DOMAIN-CONTAINING PROTEIN 1"/>
    <property type="match status" value="1"/>
</dbReference>
<dbReference type="Proteomes" id="UP000694383">
    <property type="component" value="Unplaced"/>
</dbReference>
<feature type="region of interest" description="Disordered" evidence="2">
    <location>
        <begin position="1"/>
        <end position="23"/>
    </location>
</feature>
<evidence type="ECO:0000313" key="4">
    <source>
        <dbReference type="Proteomes" id="UP000694383"/>
    </source>
</evidence>